<sequence>MSSVDCRPDISDVEKLRYLYAAMGGNGAGEGQDSWGVWSGSVEVQQEQRGTEPYILVSSGNEFADSLDAYFFAKTFPTLFPFSRGVGVRQRKALWTVRL</sequence>
<dbReference type="OrthoDB" id="5000048at2759"/>
<protein>
    <submittedName>
        <fullName evidence="1">Uncharacterized protein</fullName>
    </submittedName>
</protein>
<feature type="non-terminal residue" evidence="1">
    <location>
        <position position="99"/>
    </location>
</feature>
<dbReference type="EMBL" id="ML994623">
    <property type="protein sequence ID" value="KAF2188518.1"/>
    <property type="molecule type" value="Genomic_DNA"/>
</dbReference>
<accession>A0A6A6ED91</accession>
<gene>
    <name evidence="1" type="ORF">K469DRAFT_703096</name>
</gene>
<evidence type="ECO:0000313" key="2">
    <source>
        <dbReference type="Proteomes" id="UP000800200"/>
    </source>
</evidence>
<dbReference type="Proteomes" id="UP000800200">
    <property type="component" value="Unassembled WGS sequence"/>
</dbReference>
<reference evidence="1" key="1">
    <citation type="journal article" date="2020" name="Stud. Mycol.">
        <title>101 Dothideomycetes genomes: a test case for predicting lifestyles and emergence of pathogens.</title>
        <authorList>
            <person name="Haridas S."/>
            <person name="Albert R."/>
            <person name="Binder M."/>
            <person name="Bloem J."/>
            <person name="Labutti K."/>
            <person name="Salamov A."/>
            <person name="Andreopoulos B."/>
            <person name="Baker S."/>
            <person name="Barry K."/>
            <person name="Bills G."/>
            <person name="Bluhm B."/>
            <person name="Cannon C."/>
            <person name="Castanera R."/>
            <person name="Culley D."/>
            <person name="Daum C."/>
            <person name="Ezra D."/>
            <person name="Gonzalez J."/>
            <person name="Henrissat B."/>
            <person name="Kuo A."/>
            <person name="Liang C."/>
            <person name="Lipzen A."/>
            <person name="Lutzoni F."/>
            <person name="Magnuson J."/>
            <person name="Mondo S."/>
            <person name="Nolan M."/>
            <person name="Ohm R."/>
            <person name="Pangilinan J."/>
            <person name="Park H.-J."/>
            <person name="Ramirez L."/>
            <person name="Alfaro M."/>
            <person name="Sun H."/>
            <person name="Tritt A."/>
            <person name="Yoshinaga Y."/>
            <person name="Zwiers L.-H."/>
            <person name="Turgeon B."/>
            <person name="Goodwin S."/>
            <person name="Spatafora J."/>
            <person name="Crous P."/>
            <person name="Grigoriev I."/>
        </authorList>
    </citation>
    <scope>NUCLEOTIDE SEQUENCE</scope>
    <source>
        <strain evidence="1">CBS 207.26</strain>
    </source>
</reference>
<dbReference type="AlphaFoldDB" id="A0A6A6ED91"/>
<evidence type="ECO:0000313" key="1">
    <source>
        <dbReference type="EMBL" id="KAF2188518.1"/>
    </source>
</evidence>
<organism evidence="1 2">
    <name type="scientific">Zopfia rhizophila CBS 207.26</name>
    <dbReference type="NCBI Taxonomy" id="1314779"/>
    <lineage>
        <taxon>Eukaryota</taxon>
        <taxon>Fungi</taxon>
        <taxon>Dikarya</taxon>
        <taxon>Ascomycota</taxon>
        <taxon>Pezizomycotina</taxon>
        <taxon>Dothideomycetes</taxon>
        <taxon>Dothideomycetes incertae sedis</taxon>
        <taxon>Zopfiaceae</taxon>
        <taxon>Zopfia</taxon>
    </lineage>
</organism>
<proteinExistence type="predicted"/>
<keyword evidence="2" id="KW-1185">Reference proteome</keyword>
<name>A0A6A6ED91_9PEZI</name>